<dbReference type="EMBL" id="JBAKFJ010000001">
    <property type="protein sequence ID" value="MEX0385869.1"/>
    <property type="molecule type" value="Genomic_DNA"/>
</dbReference>
<accession>A0ABV3S808</accession>
<name>A0ABV3S808_9GAMM</name>
<dbReference type="Pfam" id="PF25209">
    <property type="entry name" value="Phage_capsid_4"/>
    <property type="match status" value="1"/>
</dbReference>
<dbReference type="NCBIfam" id="TIGR04387">
    <property type="entry name" value="capsid_maj_N4"/>
    <property type="match status" value="1"/>
</dbReference>
<evidence type="ECO:0000313" key="2">
    <source>
        <dbReference type="Proteomes" id="UP001556653"/>
    </source>
</evidence>
<protein>
    <submittedName>
        <fullName evidence="1">N4-gp56 family major capsid protein</fullName>
    </submittedName>
</protein>
<keyword evidence="2" id="KW-1185">Reference proteome</keyword>
<sequence length="331" mass="35817">MSGNITTYGSISQRTAAWAATEMLQHAEPILVLSKFGTPKPLPKNKADAVKFRRPVPFKGLTTPLTEGVTPSAQQMQYEDVQATIDQWGAFVEITDKVQDLAEDPVLQDAAQLCGEQAAETIEIQTWAALRAGTNAFFSNGTKRADVNTPISLAKQRAVTRNLKANRAKKVTSMIASSPNYDTTPVAPAFIAFAHTDLEGDIRELPGFTPTERYGQMDALPHEVGKVEDVRYILSPMLDPFIGAGSSTINGMVNDGTNVNVYPVMYVSKDSYGLIPLKGANAITPKVLNPDVPRGGDPLGQLGTVGWKSYYVAKILNEGWNARLETACSEV</sequence>
<dbReference type="Proteomes" id="UP001556653">
    <property type="component" value="Unassembled WGS sequence"/>
</dbReference>
<proteinExistence type="predicted"/>
<dbReference type="RefSeq" id="WP_367966352.1">
    <property type="nucleotide sequence ID" value="NZ_JBAKFJ010000001.1"/>
</dbReference>
<evidence type="ECO:0000313" key="1">
    <source>
        <dbReference type="EMBL" id="MEX0385869.1"/>
    </source>
</evidence>
<reference evidence="1 2" key="1">
    <citation type="submission" date="2024-02" db="EMBL/GenBank/DDBJ databases">
        <title>New especies of Spiribacter isolated from saline water.</title>
        <authorList>
            <person name="Leon M.J."/>
            <person name="De La Haba R."/>
            <person name="Sanchez-Porro C."/>
            <person name="Ventosa A."/>
        </authorList>
    </citation>
    <scope>NUCLEOTIDE SEQUENCE [LARGE SCALE GENOMIC DNA]</scope>
    <source>
        <strain evidence="2">ag22IC4-227</strain>
    </source>
</reference>
<gene>
    <name evidence="1" type="ORF">V6X64_02525</name>
</gene>
<organism evidence="1 2">
    <name type="scientific">Spiribacter onubensis</name>
    <dbReference type="NCBI Taxonomy" id="3122420"/>
    <lineage>
        <taxon>Bacteria</taxon>
        <taxon>Pseudomonadati</taxon>
        <taxon>Pseudomonadota</taxon>
        <taxon>Gammaproteobacteria</taxon>
        <taxon>Chromatiales</taxon>
        <taxon>Ectothiorhodospiraceae</taxon>
        <taxon>Spiribacter</taxon>
    </lineage>
</organism>
<comment type="caution">
    <text evidence="1">The sequence shown here is derived from an EMBL/GenBank/DDBJ whole genome shotgun (WGS) entry which is preliminary data.</text>
</comment>